<dbReference type="AlphaFoldDB" id="A0ABD0XES1"/>
<evidence type="ECO:0000313" key="3">
    <source>
        <dbReference type="EMBL" id="KAL1007398.1"/>
    </source>
</evidence>
<evidence type="ECO:0000313" key="4">
    <source>
        <dbReference type="Proteomes" id="UP001557470"/>
    </source>
</evidence>
<evidence type="ECO:0000256" key="2">
    <source>
        <dbReference type="SAM" id="Phobius"/>
    </source>
</evidence>
<proteinExistence type="predicted"/>
<name>A0ABD0XES1_UMBPY</name>
<organism evidence="3 4">
    <name type="scientific">Umbra pygmaea</name>
    <name type="common">Eastern mudminnow</name>
    <dbReference type="NCBI Taxonomy" id="75934"/>
    <lineage>
        <taxon>Eukaryota</taxon>
        <taxon>Metazoa</taxon>
        <taxon>Chordata</taxon>
        <taxon>Craniata</taxon>
        <taxon>Vertebrata</taxon>
        <taxon>Euteleostomi</taxon>
        <taxon>Actinopterygii</taxon>
        <taxon>Neopterygii</taxon>
        <taxon>Teleostei</taxon>
        <taxon>Protacanthopterygii</taxon>
        <taxon>Esociformes</taxon>
        <taxon>Umbridae</taxon>
        <taxon>Umbra</taxon>
    </lineage>
</organism>
<dbReference type="EMBL" id="JAGEUA010000002">
    <property type="protein sequence ID" value="KAL1007398.1"/>
    <property type="molecule type" value="Genomic_DNA"/>
</dbReference>
<reference evidence="3 4" key="1">
    <citation type="submission" date="2024-06" db="EMBL/GenBank/DDBJ databases">
        <authorList>
            <person name="Pan Q."/>
            <person name="Wen M."/>
            <person name="Jouanno E."/>
            <person name="Zahm M."/>
            <person name="Klopp C."/>
            <person name="Cabau C."/>
            <person name="Louis A."/>
            <person name="Berthelot C."/>
            <person name="Parey E."/>
            <person name="Roest Crollius H."/>
            <person name="Montfort J."/>
            <person name="Robinson-Rechavi M."/>
            <person name="Bouchez O."/>
            <person name="Lampietro C."/>
            <person name="Lopez Roques C."/>
            <person name="Donnadieu C."/>
            <person name="Postlethwait J."/>
            <person name="Bobe J."/>
            <person name="Verreycken H."/>
            <person name="Guiguen Y."/>
        </authorList>
    </citation>
    <scope>NUCLEOTIDE SEQUENCE [LARGE SCALE GENOMIC DNA]</scope>
    <source>
        <strain evidence="3">Up_M1</strain>
        <tissue evidence="3">Testis</tissue>
    </source>
</reference>
<feature type="transmembrane region" description="Helical" evidence="2">
    <location>
        <begin position="20"/>
        <end position="47"/>
    </location>
</feature>
<dbReference type="Proteomes" id="UP001557470">
    <property type="component" value="Unassembled WGS sequence"/>
</dbReference>
<evidence type="ECO:0000256" key="1">
    <source>
        <dbReference type="SAM" id="MobiDB-lite"/>
    </source>
</evidence>
<keyword evidence="4" id="KW-1185">Reference proteome</keyword>
<accession>A0ABD0XES1</accession>
<keyword evidence="2" id="KW-1133">Transmembrane helix</keyword>
<keyword evidence="2" id="KW-0472">Membrane</keyword>
<gene>
    <name evidence="3" type="ORF">UPYG_G00086230</name>
</gene>
<protein>
    <submittedName>
        <fullName evidence="3">Uncharacterized protein</fullName>
    </submittedName>
</protein>
<feature type="region of interest" description="Disordered" evidence="1">
    <location>
        <begin position="95"/>
        <end position="120"/>
    </location>
</feature>
<comment type="caution">
    <text evidence="3">The sequence shown here is derived from an EMBL/GenBank/DDBJ whole genome shotgun (WGS) entry which is preliminary data.</text>
</comment>
<keyword evidence="2" id="KW-0812">Transmembrane</keyword>
<sequence>MVVTQNIDTLGPIWTFLLGVYSLILIPSKCVAVIEVSFGYLIVLLVVSMEPARKRKTSPVCEYFDLNSPNKVKCMVCSNTSSMLRHTVPCMRTRRERVVGPAKPTDHCTRSTSPADEASC</sequence>